<evidence type="ECO:0000313" key="6">
    <source>
        <dbReference type="EMBL" id="MFC4628130.1"/>
    </source>
</evidence>
<keyword evidence="3" id="KW-0804">Transcription</keyword>
<dbReference type="Pfam" id="PF16925">
    <property type="entry name" value="TetR_C_13"/>
    <property type="match status" value="1"/>
</dbReference>
<evidence type="ECO:0000259" key="5">
    <source>
        <dbReference type="PROSITE" id="PS50977"/>
    </source>
</evidence>
<dbReference type="InterPro" id="IPR001647">
    <property type="entry name" value="HTH_TetR"/>
</dbReference>
<dbReference type="PROSITE" id="PS50977">
    <property type="entry name" value="HTH_TETR_2"/>
    <property type="match status" value="1"/>
</dbReference>
<dbReference type="PRINTS" id="PR00455">
    <property type="entry name" value="HTHTETR"/>
</dbReference>
<keyword evidence="2 4" id="KW-0238">DNA-binding</keyword>
<dbReference type="EMBL" id="JBHSFI010000003">
    <property type="protein sequence ID" value="MFC4628130.1"/>
    <property type="molecule type" value="Genomic_DNA"/>
</dbReference>
<protein>
    <submittedName>
        <fullName evidence="6">TetR/AcrR family transcriptional regulator</fullName>
    </submittedName>
</protein>
<dbReference type="SUPFAM" id="SSF46689">
    <property type="entry name" value="Homeodomain-like"/>
    <property type="match status" value="1"/>
</dbReference>
<name>A0ABV9HH42_9MICO</name>
<proteinExistence type="predicted"/>
<organism evidence="6 7">
    <name type="scientific">Promicromonospora alba</name>
    <dbReference type="NCBI Taxonomy" id="1616110"/>
    <lineage>
        <taxon>Bacteria</taxon>
        <taxon>Bacillati</taxon>
        <taxon>Actinomycetota</taxon>
        <taxon>Actinomycetes</taxon>
        <taxon>Micrococcales</taxon>
        <taxon>Promicromonosporaceae</taxon>
        <taxon>Promicromonospora</taxon>
    </lineage>
</organism>
<evidence type="ECO:0000256" key="3">
    <source>
        <dbReference type="ARBA" id="ARBA00023163"/>
    </source>
</evidence>
<keyword evidence="7" id="KW-1185">Reference proteome</keyword>
<dbReference type="InterPro" id="IPR011075">
    <property type="entry name" value="TetR_C"/>
</dbReference>
<dbReference type="SUPFAM" id="SSF48498">
    <property type="entry name" value="Tetracyclin repressor-like, C-terminal domain"/>
    <property type="match status" value="1"/>
</dbReference>
<evidence type="ECO:0000256" key="4">
    <source>
        <dbReference type="PROSITE-ProRule" id="PRU00335"/>
    </source>
</evidence>
<dbReference type="InterPro" id="IPR036271">
    <property type="entry name" value="Tet_transcr_reg_TetR-rel_C_sf"/>
</dbReference>
<feature type="domain" description="HTH tetR-type" evidence="5">
    <location>
        <begin position="5"/>
        <end position="65"/>
    </location>
</feature>
<dbReference type="Gene3D" id="1.10.357.10">
    <property type="entry name" value="Tetracycline Repressor, domain 2"/>
    <property type="match status" value="1"/>
</dbReference>
<dbReference type="PANTHER" id="PTHR47506">
    <property type="entry name" value="TRANSCRIPTIONAL REGULATORY PROTEIN"/>
    <property type="match status" value="1"/>
</dbReference>
<reference evidence="7" key="1">
    <citation type="journal article" date="2019" name="Int. J. Syst. Evol. Microbiol.">
        <title>The Global Catalogue of Microorganisms (GCM) 10K type strain sequencing project: providing services to taxonomists for standard genome sequencing and annotation.</title>
        <authorList>
            <consortium name="The Broad Institute Genomics Platform"/>
            <consortium name="The Broad Institute Genome Sequencing Center for Infectious Disease"/>
            <person name="Wu L."/>
            <person name="Ma J."/>
        </authorList>
    </citation>
    <scope>NUCLEOTIDE SEQUENCE [LARGE SCALE GENOMIC DNA]</scope>
    <source>
        <strain evidence="7">CCUG 42722</strain>
    </source>
</reference>
<dbReference type="InterPro" id="IPR009057">
    <property type="entry name" value="Homeodomain-like_sf"/>
</dbReference>
<dbReference type="Pfam" id="PF00440">
    <property type="entry name" value="TetR_N"/>
    <property type="match status" value="1"/>
</dbReference>
<keyword evidence="1" id="KW-0805">Transcription regulation</keyword>
<feature type="DNA-binding region" description="H-T-H motif" evidence="4">
    <location>
        <begin position="28"/>
        <end position="47"/>
    </location>
</feature>
<dbReference type="RefSeq" id="WP_377133924.1">
    <property type="nucleotide sequence ID" value="NZ_JBHSFI010000003.1"/>
</dbReference>
<evidence type="ECO:0000256" key="2">
    <source>
        <dbReference type="ARBA" id="ARBA00023125"/>
    </source>
</evidence>
<dbReference type="PANTHER" id="PTHR47506:SF1">
    <property type="entry name" value="HTH-TYPE TRANSCRIPTIONAL REGULATOR YJDC"/>
    <property type="match status" value="1"/>
</dbReference>
<evidence type="ECO:0000313" key="7">
    <source>
        <dbReference type="Proteomes" id="UP001596011"/>
    </source>
</evidence>
<comment type="caution">
    <text evidence="6">The sequence shown here is derived from an EMBL/GenBank/DDBJ whole genome shotgun (WGS) entry which is preliminary data.</text>
</comment>
<evidence type="ECO:0000256" key="1">
    <source>
        <dbReference type="ARBA" id="ARBA00023015"/>
    </source>
</evidence>
<sequence length="215" mass="23337">MPRTSDGRERLIEAGVELFSQRPYGSIGVAELCARAGVNKGSFYYFFPSKEALALAVIDRHWAWQQGVWAEILNGPGTILERLRALFAATAQMQIDARTGTGWVAGCLFGNLALEVSSQNEPVRMRLQEIFDEQIELIRAPLAAAVESGELQRPAEDVDGAAKAIVAQVEGLVLFAKLFNDPAHLDSLWQNSLRLLGLEPVNAAGMANAAAMAKE</sequence>
<gene>
    <name evidence="6" type="ORF">ACFO6V_07790</name>
</gene>
<dbReference type="Proteomes" id="UP001596011">
    <property type="component" value="Unassembled WGS sequence"/>
</dbReference>
<accession>A0ABV9HH42</accession>